<dbReference type="PANTHER" id="PTHR47766:SF1">
    <property type="entry name" value="PROTEIN EFR3"/>
    <property type="match status" value="1"/>
</dbReference>
<feature type="region of interest" description="Disordered" evidence="2">
    <location>
        <begin position="837"/>
        <end position="1099"/>
    </location>
</feature>
<name>A0A0G2FMG5_9PEZI</name>
<dbReference type="InterPro" id="IPR049150">
    <property type="entry name" value="EFR3_HEAT-like_rpt"/>
</dbReference>
<dbReference type="AlphaFoldDB" id="A0A0G2FMG5"/>
<feature type="compositionally biased region" description="Basic and acidic residues" evidence="2">
    <location>
        <begin position="481"/>
        <end position="490"/>
    </location>
</feature>
<gene>
    <name evidence="3" type="ORF">UCDDA912_g04766</name>
</gene>
<dbReference type="GO" id="GO:0005886">
    <property type="term" value="C:plasma membrane"/>
    <property type="evidence" value="ECO:0007669"/>
    <property type="project" value="TreeGrafter"/>
</dbReference>
<organism evidence="3 4">
    <name type="scientific">Diaporthe ampelina</name>
    <dbReference type="NCBI Taxonomy" id="1214573"/>
    <lineage>
        <taxon>Eukaryota</taxon>
        <taxon>Fungi</taxon>
        <taxon>Dikarya</taxon>
        <taxon>Ascomycota</taxon>
        <taxon>Pezizomycotina</taxon>
        <taxon>Sordariomycetes</taxon>
        <taxon>Sordariomycetidae</taxon>
        <taxon>Diaporthales</taxon>
        <taxon>Diaporthaceae</taxon>
        <taxon>Diaporthe</taxon>
    </lineage>
</organism>
<dbReference type="STRING" id="1214573.A0A0G2FMG5"/>
<dbReference type="Proteomes" id="UP000034680">
    <property type="component" value="Unassembled WGS sequence"/>
</dbReference>
<feature type="compositionally biased region" description="Polar residues" evidence="2">
    <location>
        <begin position="977"/>
        <end position="988"/>
    </location>
</feature>
<feature type="region of interest" description="Disordered" evidence="2">
    <location>
        <begin position="582"/>
        <end position="606"/>
    </location>
</feature>
<dbReference type="GO" id="GO:0072659">
    <property type="term" value="P:protein localization to plasma membrane"/>
    <property type="evidence" value="ECO:0007669"/>
    <property type="project" value="InterPro"/>
</dbReference>
<dbReference type="PANTHER" id="PTHR47766">
    <property type="entry name" value="PROTEIN EFR3"/>
    <property type="match status" value="1"/>
</dbReference>
<evidence type="ECO:0000313" key="3">
    <source>
        <dbReference type="EMBL" id="KKY35221.1"/>
    </source>
</evidence>
<dbReference type="OrthoDB" id="19232at2759"/>
<comment type="caution">
    <text evidence="3">The sequence shown here is derived from an EMBL/GenBank/DDBJ whole genome shotgun (WGS) entry which is preliminary data.</text>
</comment>
<sequence length="1134" mass="124468">MQSIQQKCRPKHQVLVLKCYPRTNKTTIGVKPNSSELSYLLFYLISRKTKINKVGEFLEKKTASDIWHQRIGNVQVTLQILEALVEKSPKDLPLFARFVLKILDLILRSNDITLVESSLPTFDAFCANHDASSLFADQAYLRQYEAVIQQFASLASTQEQQGKNQPSKPVAVRWRNAGLEAIKSIASSDALSSVAGRQLEVIVPMILENLWTDNEGFLDVLLQRANMEEKVNTEHLLKRRNSNATVRTTETGGDPNPIALSGTAGDVDKLAEEETGVLAIQCLKQIFVVPNRQQMHMATTALLKFIEERVQQDERVVRTSNGQDSGWAIHLFGLVSRWAPMQERYVILVTAMDTMIRIQLKEETLRQHIVLTAMIGSLLRSDVNLIGLSVMDIMLGLVQHMKRLVQMPGDPTGGSSKEVVTPVAQRKELLGRIQQTMGDLATHVYYNEQIIDMVSALLLRLKPAKNTPTANSTAQGEQTDTDTKASDDHHSESPFFLTIAKLTALKAVKGILKIANPKVKMSGSISLSRYPVPIEKWEGTQWLLKDTDGEVRKAYVDALLTWLDRETRKTDLIAKDDLRSGLQTEPATPMDARRARSAASYRERPSKRPKSRFLHLLHIAIYDNALQYLDYDSDVVLLHVLLTKLVNRLGVNAVRFGLPMVFRLQEDIQDAETPLQKVRLGSLCHGYFWVLTEKFDFDASFVGRAIQNEIIRRRTKQLWVDGVQVPAPPLEKIGMPGVVSQQSKISQQEAESEALLPFDDRLSLVDCICTSYQEAVLSPPTSPAGSPGRTFSQPILGSAGSMIPPTDNERELPLSFKEAMLIDWSREAAIIAVQAASKSASLSGSRAGTNGTHRNRLGLNGGLANGHKDMGQQTPAGSNHDVRPRSQPAPDGGRTLAPVQTRARKSSVRSGLSRNPDGVSTPEEGTTSVSQMKKILSGEMPAPPLTAGARDISSSEDSLVSYDMSTSEMSFNPPPATAQSQGGQTDGSSPVHMRSRSISRERKGSDGASLGPLNSNPPSESAPIIDDEEDSEGVPPVPPLPSDFAGASHPASQTATKDYATSLEFSSPHSLPPLKAPKQRSVKSRGGDTVRSSTWSSIHSRDEALPTMDLQSLLKGIDSRVGEGSLGNVSRPPY</sequence>
<dbReference type="EMBL" id="LCUC01000168">
    <property type="protein sequence ID" value="KKY35221.1"/>
    <property type="molecule type" value="Genomic_DNA"/>
</dbReference>
<reference evidence="3 4" key="1">
    <citation type="submission" date="2015-05" db="EMBL/GenBank/DDBJ databases">
        <title>Distinctive expansion of gene families associated with plant cell wall degradation and secondary metabolism in the genomes of grapevine trunk pathogens.</title>
        <authorList>
            <person name="Lawrence D.P."/>
            <person name="Travadon R."/>
            <person name="Rolshausen P.E."/>
            <person name="Baumgartner K."/>
        </authorList>
    </citation>
    <scope>NUCLEOTIDE SEQUENCE [LARGE SCALE GENOMIC DNA]</scope>
    <source>
        <strain evidence="3">DA912</strain>
    </source>
</reference>
<proteinExistence type="inferred from homology"/>
<feature type="compositionally biased region" description="Polar residues" evidence="2">
    <location>
        <begin position="955"/>
        <end position="970"/>
    </location>
</feature>
<feature type="compositionally biased region" description="Polar residues" evidence="2">
    <location>
        <begin position="837"/>
        <end position="849"/>
    </location>
</feature>
<dbReference type="Pfam" id="PF21072">
    <property type="entry name" value="EFR3"/>
    <property type="match status" value="1"/>
</dbReference>
<dbReference type="InterPro" id="IPR039786">
    <property type="entry name" value="EFR3"/>
</dbReference>
<evidence type="ECO:0000256" key="2">
    <source>
        <dbReference type="SAM" id="MobiDB-lite"/>
    </source>
</evidence>
<reference evidence="3 4" key="2">
    <citation type="submission" date="2015-05" db="EMBL/GenBank/DDBJ databases">
        <authorList>
            <person name="Morales-Cruz A."/>
            <person name="Amrine K.C."/>
            <person name="Cantu D."/>
        </authorList>
    </citation>
    <scope>NUCLEOTIDE SEQUENCE [LARGE SCALE GENOMIC DNA]</scope>
    <source>
        <strain evidence="3">DA912</strain>
    </source>
</reference>
<evidence type="ECO:0000313" key="4">
    <source>
        <dbReference type="Proteomes" id="UP000034680"/>
    </source>
</evidence>
<accession>A0A0G2FMG5</accession>
<feature type="region of interest" description="Disordered" evidence="2">
    <location>
        <begin position="466"/>
        <end position="490"/>
    </location>
</feature>
<evidence type="ECO:0000256" key="1">
    <source>
        <dbReference type="ARBA" id="ARBA00010216"/>
    </source>
</evidence>
<protein>
    <recommendedName>
        <fullName evidence="5">Protein efr3</fullName>
    </recommendedName>
</protein>
<feature type="compositionally biased region" description="Polar residues" evidence="2">
    <location>
        <begin position="466"/>
        <end position="478"/>
    </location>
</feature>
<keyword evidence="4" id="KW-1185">Reference proteome</keyword>
<comment type="similarity">
    <text evidence="1">Belongs to the EFR3 family.</text>
</comment>
<evidence type="ECO:0008006" key="5">
    <source>
        <dbReference type="Google" id="ProtNLM"/>
    </source>
</evidence>